<dbReference type="GeneID" id="96901820"/>
<dbReference type="GO" id="GO:0045048">
    <property type="term" value="P:protein insertion into ER membrane"/>
    <property type="evidence" value="ECO:0007669"/>
    <property type="project" value="EnsemblFungi"/>
</dbReference>
<keyword evidence="1" id="KW-0175">Coiled coil</keyword>
<dbReference type="GO" id="GO:0003729">
    <property type="term" value="F:mRNA binding"/>
    <property type="evidence" value="ECO:0007669"/>
    <property type="project" value="EnsemblFungi"/>
</dbReference>
<keyword evidence="4" id="KW-1185">Reference proteome</keyword>
<sequence>MSSNENSNNQSNGNKSSNRNFIKRPDVSVRDKKLDTLNVQLKKIDTEISGIRSQIDKIQNSDSVLSERKKLQDSNKKIIKDQAELKNRRNVIFENIKVLDANIKRKTNDINEKLGKKHKYNTTAEAKQRISEIDDMIGGGDLSIVEEKMFIKEVQSLNKLMKDLAAVDPIKKSVDDDKKKIAELKEELNGLSPKNLSNDFEKNQERLNNLNEKSQGVYDKRQALFLKRTALYAKRDEIYSQIRQIRTDFDNEFKAFKSKMEKERLRREEDEKLSKLIEEKDSNLGKLQEKLAHAKLPAFTFEIEAIENSLLNLDPTYVKPKKNVLGELEATNKDINTPQHIRKVEPADDLVLVVEKKEDDIFANTAPSKSKKFKKKNQNKNKQAEAGSFSKIDGKFTLEPTLIATLAQLDVKVPISKDDVAITVEQLKKKHEELEAKQDEQTEKNIAAVEKEIEKLELNYKNKEAEVKKQLKEKRLKEQQEKEQQEAAQA</sequence>
<feature type="coiled-coil region" evidence="1">
    <location>
        <begin position="417"/>
        <end position="489"/>
    </location>
</feature>
<dbReference type="GO" id="GO:0007088">
    <property type="term" value="P:regulation of mitotic nuclear division"/>
    <property type="evidence" value="ECO:0007669"/>
    <property type="project" value="EnsemblFungi"/>
</dbReference>
<evidence type="ECO:0000313" key="4">
    <source>
        <dbReference type="Proteomes" id="UP000001640"/>
    </source>
</evidence>
<dbReference type="GO" id="GO:0005783">
    <property type="term" value="C:endoplasmic reticulum"/>
    <property type="evidence" value="ECO:0007669"/>
    <property type="project" value="EnsemblFungi"/>
</dbReference>
<dbReference type="InterPro" id="IPR039604">
    <property type="entry name" value="Bfr1"/>
</dbReference>
<dbReference type="STRING" id="1064592.G0VBD4"/>
<name>G0VBD4_NAUCA</name>
<feature type="compositionally biased region" description="Low complexity" evidence="2">
    <location>
        <begin position="1"/>
        <end position="20"/>
    </location>
</feature>
<dbReference type="InParanoid" id="G0VBD4"/>
<proteinExistence type="predicted"/>
<reference evidence="3 4" key="1">
    <citation type="journal article" date="2011" name="Proc. Natl. Acad. Sci. U.S.A.">
        <title>Evolutionary erosion of yeast sex chromosomes by mating-type switching accidents.</title>
        <authorList>
            <person name="Gordon J.L."/>
            <person name="Armisen D."/>
            <person name="Proux-Wera E."/>
            <person name="Oheigeartaigh S.S."/>
            <person name="Byrne K.P."/>
            <person name="Wolfe K.H."/>
        </authorList>
    </citation>
    <scope>NUCLEOTIDE SEQUENCE [LARGE SCALE GENOMIC DNA]</scope>
    <source>
        <strain evidence="4">ATCC 76901 / BCRC 22586 / CBS 4309 / NBRC 1992 / NRRL Y-12630</strain>
    </source>
</reference>
<dbReference type="RefSeq" id="XP_003674634.1">
    <property type="nucleotide sequence ID" value="XM_003674586.1"/>
</dbReference>
<dbReference type="OrthoDB" id="2195113at2759"/>
<dbReference type="GO" id="GO:1990904">
    <property type="term" value="C:ribonucleoprotein complex"/>
    <property type="evidence" value="ECO:0007669"/>
    <property type="project" value="EnsemblFungi"/>
</dbReference>
<dbReference type="eggNOG" id="ENOG502QRKP">
    <property type="taxonomic scope" value="Eukaryota"/>
</dbReference>
<dbReference type="FunCoup" id="G0VBD4">
    <property type="interactions" value="254"/>
</dbReference>
<evidence type="ECO:0000313" key="3">
    <source>
        <dbReference type="EMBL" id="CCC68260.1"/>
    </source>
</evidence>
<dbReference type="GO" id="GO:0035269">
    <property type="term" value="P:protein O-linked glycosylation via mannose"/>
    <property type="evidence" value="ECO:0007669"/>
    <property type="project" value="EnsemblFungi"/>
</dbReference>
<dbReference type="PANTHER" id="PTHR31027:SF2">
    <property type="entry name" value="LEBERCILIN DOMAIN-CONTAINING PROTEIN"/>
    <property type="match status" value="1"/>
</dbReference>
<dbReference type="AlphaFoldDB" id="G0VBD4"/>
<dbReference type="PANTHER" id="PTHR31027">
    <property type="entry name" value="NUCLEAR SEGREGATION PROTEIN BFR1"/>
    <property type="match status" value="1"/>
</dbReference>
<dbReference type="Proteomes" id="UP000001640">
    <property type="component" value="Chromosome 2"/>
</dbReference>
<evidence type="ECO:0000256" key="1">
    <source>
        <dbReference type="SAM" id="Coils"/>
    </source>
</evidence>
<evidence type="ECO:0000256" key="2">
    <source>
        <dbReference type="SAM" id="MobiDB-lite"/>
    </source>
</evidence>
<dbReference type="KEGG" id="ncs:NCAS_0B01760"/>
<gene>
    <name evidence="3" type="primary">NCAS0B01760</name>
    <name evidence="3" type="ordered locus">NCAS_0B01760</name>
</gene>
<dbReference type="GO" id="GO:0051321">
    <property type="term" value="P:meiotic cell cycle"/>
    <property type="evidence" value="ECO:0007669"/>
    <property type="project" value="EnsemblFungi"/>
</dbReference>
<evidence type="ECO:0008006" key="5">
    <source>
        <dbReference type="Google" id="ProtNLM"/>
    </source>
</evidence>
<dbReference type="GO" id="GO:0042175">
    <property type="term" value="C:nuclear outer membrane-endoplasmic reticulum membrane network"/>
    <property type="evidence" value="ECO:0007669"/>
    <property type="project" value="EnsemblFungi"/>
</dbReference>
<feature type="region of interest" description="Disordered" evidence="2">
    <location>
        <begin position="1"/>
        <end position="26"/>
    </location>
</feature>
<organism evidence="3 4">
    <name type="scientific">Naumovozyma castellii</name>
    <name type="common">Yeast</name>
    <name type="synonym">Saccharomyces castellii</name>
    <dbReference type="NCBI Taxonomy" id="27288"/>
    <lineage>
        <taxon>Eukaryota</taxon>
        <taxon>Fungi</taxon>
        <taxon>Dikarya</taxon>
        <taxon>Ascomycota</taxon>
        <taxon>Saccharomycotina</taxon>
        <taxon>Saccharomycetes</taxon>
        <taxon>Saccharomycetales</taxon>
        <taxon>Saccharomycetaceae</taxon>
        <taxon>Naumovozyma</taxon>
    </lineage>
</organism>
<accession>G0VBD4</accession>
<dbReference type="EMBL" id="HE576753">
    <property type="protein sequence ID" value="CCC68260.1"/>
    <property type="molecule type" value="Genomic_DNA"/>
</dbReference>
<dbReference type="OMA" id="AHWKEDQ"/>
<reference key="2">
    <citation type="submission" date="2011-08" db="EMBL/GenBank/DDBJ databases">
        <title>Genome sequence of Naumovozyma castellii.</title>
        <authorList>
            <person name="Gordon J.L."/>
            <person name="Armisen D."/>
            <person name="Proux-Wera E."/>
            <person name="OhEigeartaigh S.S."/>
            <person name="Byrne K.P."/>
            <person name="Wolfe K.H."/>
        </authorList>
    </citation>
    <scope>NUCLEOTIDE SEQUENCE</scope>
    <source>
        <strain>Type strain:CBS 4309</strain>
    </source>
</reference>
<dbReference type="GO" id="GO:0042149">
    <property type="term" value="P:cellular response to glucose starvation"/>
    <property type="evidence" value="ECO:0007669"/>
    <property type="project" value="EnsemblFungi"/>
</dbReference>
<dbReference type="HOGENOM" id="CLU_023943_2_0_1"/>
<dbReference type="GO" id="GO:0008298">
    <property type="term" value="P:intracellular mRNA localization"/>
    <property type="evidence" value="ECO:0007669"/>
    <property type="project" value="EnsemblFungi"/>
</dbReference>
<protein>
    <recommendedName>
        <fullName evidence="5">Nuclear segregation protein BFR1</fullName>
    </recommendedName>
</protein>